<feature type="transmembrane region" description="Helical" evidence="1">
    <location>
        <begin position="98"/>
        <end position="121"/>
    </location>
</feature>
<keyword evidence="1" id="KW-1133">Transmembrane helix</keyword>
<feature type="transmembrane region" description="Helical" evidence="1">
    <location>
        <begin position="71"/>
        <end position="92"/>
    </location>
</feature>
<feature type="transmembrane region" description="Helical" evidence="1">
    <location>
        <begin position="9"/>
        <end position="28"/>
    </location>
</feature>
<evidence type="ECO:0000313" key="3">
    <source>
        <dbReference type="Proteomes" id="UP001165366"/>
    </source>
</evidence>
<comment type="caution">
    <text evidence="2">The sequence shown here is derived from an EMBL/GenBank/DDBJ whole genome shotgun (WGS) entry which is preliminary data.</text>
</comment>
<keyword evidence="1" id="KW-0812">Transmembrane</keyword>
<gene>
    <name evidence="2" type="ORF">L6773_13635</name>
</gene>
<protein>
    <submittedName>
        <fullName evidence="2">Uncharacterized protein</fullName>
    </submittedName>
</protein>
<proteinExistence type="predicted"/>
<organism evidence="2 3">
    <name type="scientific">Rhodohalobacter sulfatireducens</name>
    <dbReference type="NCBI Taxonomy" id="2911366"/>
    <lineage>
        <taxon>Bacteria</taxon>
        <taxon>Pseudomonadati</taxon>
        <taxon>Balneolota</taxon>
        <taxon>Balneolia</taxon>
        <taxon>Balneolales</taxon>
        <taxon>Balneolaceae</taxon>
        <taxon>Rhodohalobacter</taxon>
    </lineage>
</organism>
<name>A0ABS9KFH1_9BACT</name>
<keyword evidence="3" id="KW-1185">Reference proteome</keyword>
<dbReference type="RefSeq" id="WP_237854975.1">
    <property type="nucleotide sequence ID" value="NZ_JAKLWS010000018.1"/>
</dbReference>
<reference evidence="2" key="1">
    <citation type="submission" date="2022-01" db="EMBL/GenBank/DDBJ databases">
        <authorList>
            <person name="Wang Y."/>
        </authorList>
    </citation>
    <scope>NUCLEOTIDE SEQUENCE</scope>
    <source>
        <strain evidence="2">WB101</strain>
    </source>
</reference>
<evidence type="ECO:0000313" key="2">
    <source>
        <dbReference type="EMBL" id="MCG2589615.1"/>
    </source>
</evidence>
<evidence type="ECO:0000256" key="1">
    <source>
        <dbReference type="SAM" id="Phobius"/>
    </source>
</evidence>
<sequence>MLESTRHNYRLVTILISSIGAGIPLWTSKTRQIDFTETEFLIIWIAIGIFASLIVRFIVNLNIRDMVGCFAIGYVIAVVIHFVSSILISSYVQSRFELSLFIALLAGIASGGLGSLLWVGIKKSGSKNR</sequence>
<reference evidence="2" key="2">
    <citation type="submission" date="2024-05" db="EMBL/GenBank/DDBJ databases">
        <title>Rhodohalobacter halophilus gen. nov., sp. nov., a moderately halophilic member of the family Balneolaceae.</title>
        <authorList>
            <person name="Xia J."/>
        </authorList>
    </citation>
    <scope>NUCLEOTIDE SEQUENCE</scope>
    <source>
        <strain evidence="2">WB101</strain>
    </source>
</reference>
<dbReference type="EMBL" id="JAKLWS010000018">
    <property type="protein sequence ID" value="MCG2589615.1"/>
    <property type="molecule type" value="Genomic_DNA"/>
</dbReference>
<dbReference type="Proteomes" id="UP001165366">
    <property type="component" value="Unassembled WGS sequence"/>
</dbReference>
<accession>A0ABS9KFH1</accession>
<keyword evidence="1" id="KW-0472">Membrane</keyword>
<feature type="transmembrane region" description="Helical" evidence="1">
    <location>
        <begin position="40"/>
        <end position="59"/>
    </location>
</feature>